<keyword evidence="6 10" id="KW-1133">Transmembrane helix</keyword>
<evidence type="ECO:0000256" key="10">
    <source>
        <dbReference type="SAM" id="Phobius"/>
    </source>
</evidence>
<accession>A0A1X6PBF9</accession>
<dbReference type="InterPro" id="IPR045158">
    <property type="entry name" value="KEA4/5/6-like"/>
</dbReference>
<dbReference type="GO" id="GO:0005509">
    <property type="term" value="F:calcium ion binding"/>
    <property type="evidence" value="ECO:0007669"/>
    <property type="project" value="InterPro"/>
</dbReference>
<name>A0A1X6PBF9_PORUM</name>
<evidence type="ECO:0000256" key="7">
    <source>
        <dbReference type="ARBA" id="ARBA00023065"/>
    </source>
</evidence>
<feature type="domain" description="EF-hand" evidence="11">
    <location>
        <begin position="147"/>
        <end position="175"/>
    </location>
</feature>
<evidence type="ECO:0000256" key="4">
    <source>
        <dbReference type="ARBA" id="ARBA00022692"/>
    </source>
</evidence>
<dbReference type="PROSITE" id="PS50222">
    <property type="entry name" value="EF_HAND_2"/>
    <property type="match status" value="1"/>
</dbReference>
<proteinExistence type="predicted"/>
<comment type="subcellular location">
    <subcellularLocation>
        <location evidence="1">Membrane</location>
        <topology evidence="1">Multi-pass membrane protein</topology>
    </subcellularLocation>
</comment>
<feature type="region of interest" description="Disordered" evidence="9">
    <location>
        <begin position="572"/>
        <end position="594"/>
    </location>
</feature>
<dbReference type="PANTHER" id="PTHR16254:SF14">
    <property type="entry name" value="TRANSMEMBRANE AND COILED-COIL DOMAIN-CONTAINING PROTEIN 3"/>
    <property type="match status" value="1"/>
</dbReference>
<keyword evidence="3" id="KW-0050">Antiport</keyword>
<evidence type="ECO:0000313" key="12">
    <source>
        <dbReference type="EMBL" id="OSX78080.1"/>
    </source>
</evidence>
<feature type="compositionally biased region" description="Low complexity" evidence="9">
    <location>
        <begin position="392"/>
        <end position="410"/>
    </location>
</feature>
<dbReference type="EMBL" id="KV918821">
    <property type="protein sequence ID" value="OSX78080.1"/>
    <property type="molecule type" value="Genomic_DNA"/>
</dbReference>
<dbReference type="InterPro" id="IPR018247">
    <property type="entry name" value="EF_Hand_1_Ca_BS"/>
</dbReference>
<evidence type="ECO:0000256" key="3">
    <source>
        <dbReference type="ARBA" id="ARBA00022449"/>
    </source>
</evidence>
<keyword evidence="13" id="KW-1185">Reference proteome</keyword>
<evidence type="ECO:0000256" key="6">
    <source>
        <dbReference type="ARBA" id="ARBA00022989"/>
    </source>
</evidence>
<keyword evidence="5" id="KW-0732">Signal</keyword>
<feature type="transmembrane region" description="Helical" evidence="10">
    <location>
        <begin position="306"/>
        <end position="327"/>
    </location>
</feature>
<keyword evidence="4 10" id="KW-0812">Transmembrane</keyword>
<sequence>MPKRLTLTALLYVSAWFWGLLFGLSPAAWAVVRLAGGGGDPPLPGGAGAAVPHVSADDGRVAAPTGDGARGAGGGGATAVAAEAAALDGGGLVRTASAEGGVAAASDVSTAAAATVAEALAAAAVAAPPPVLAGGVGGVTVPLVRSRLLEHFDKDGDGVVSVKEVAALLNTFRQGRGLGAAVSGSGGGPSGGAVGGTAGTAAAGGDGMRNDVTIDGETLSLGHSDFDLLLKQPLNVKHTRDPSEDPRRTLQEDNVFIKDLVIVTGVATLGRLVATTLQQPPLLGFVLAGTIVGPGGLAAVTEVVEVETFASLGIAFLLFLLGIEFSISELASVRRVAVLGGVHWRREATMVAAAEAAAVGLGGRGPGHRRAHSGDHSRPFMVTGGGGDSDGGAKASDLASPQATVSSSGLSVGDSLALLPTNGSTGGGGGGVENGSSGSTTVNGQAKGLAALRGADESGVSSSGGGGVATTMGFSHPQTRKVLLGLLVFQYIMIGLILALLPTPGGTATQRLEELLLEGSRLALFVVLSLILSEFLLPGSIDRLDRCGSQEVFTLGDVVLAFALQYCHERAGPRSKPTAEDATQENDAVGRRKV</sequence>
<evidence type="ECO:0000256" key="9">
    <source>
        <dbReference type="SAM" id="MobiDB-lite"/>
    </source>
</evidence>
<dbReference type="AlphaFoldDB" id="A0A1X6PBF9"/>
<keyword evidence="8 10" id="KW-0472">Membrane</keyword>
<dbReference type="InterPro" id="IPR002048">
    <property type="entry name" value="EF_hand_dom"/>
</dbReference>
<dbReference type="PROSITE" id="PS00018">
    <property type="entry name" value="EF_HAND_1"/>
    <property type="match status" value="1"/>
</dbReference>
<feature type="transmembrane region" description="Helical" evidence="10">
    <location>
        <begin position="522"/>
        <end position="541"/>
    </location>
</feature>
<keyword evidence="2" id="KW-0813">Transport</keyword>
<gene>
    <name evidence="12" type="ORF">BU14_0121s0008</name>
</gene>
<feature type="transmembrane region" description="Helical" evidence="10">
    <location>
        <begin position="281"/>
        <end position="300"/>
    </location>
</feature>
<dbReference type="InterPro" id="IPR038770">
    <property type="entry name" value="Na+/solute_symporter_sf"/>
</dbReference>
<reference evidence="12 13" key="1">
    <citation type="submission" date="2017-03" db="EMBL/GenBank/DDBJ databases">
        <title>WGS assembly of Porphyra umbilicalis.</title>
        <authorList>
            <person name="Brawley S.H."/>
            <person name="Blouin N.A."/>
            <person name="Ficko-Blean E."/>
            <person name="Wheeler G.L."/>
            <person name="Lohr M."/>
            <person name="Goodson H.V."/>
            <person name="Jenkins J.W."/>
            <person name="Blaby-Haas C.E."/>
            <person name="Helliwell K.E."/>
            <person name="Chan C."/>
            <person name="Marriage T."/>
            <person name="Bhattacharya D."/>
            <person name="Klein A.S."/>
            <person name="Badis Y."/>
            <person name="Brodie J."/>
            <person name="Cao Y."/>
            <person name="Collen J."/>
            <person name="Dittami S.M."/>
            <person name="Gachon C.M."/>
            <person name="Green B.R."/>
            <person name="Karpowicz S."/>
            <person name="Kim J.W."/>
            <person name="Kudahl U."/>
            <person name="Lin S."/>
            <person name="Michel G."/>
            <person name="Mittag M."/>
            <person name="Olson B.J."/>
            <person name="Pangilinan J."/>
            <person name="Peng Y."/>
            <person name="Qiu H."/>
            <person name="Shu S."/>
            <person name="Singer J.T."/>
            <person name="Smith A.G."/>
            <person name="Sprecher B.N."/>
            <person name="Wagner V."/>
            <person name="Wang W."/>
            <person name="Wang Z.-Y."/>
            <person name="Yan J."/>
            <person name="Yarish C."/>
            <person name="Zoeuner-Riek S."/>
            <person name="Zhuang Y."/>
            <person name="Zou Y."/>
            <person name="Lindquist E.A."/>
            <person name="Grimwood J."/>
            <person name="Barry K."/>
            <person name="Rokhsar D.S."/>
            <person name="Schmutz J."/>
            <person name="Stiller J.W."/>
            <person name="Grossman A.R."/>
            <person name="Prochnik S.E."/>
        </authorList>
    </citation>
    <scope>NUCLEOTIDE SEQUENCE [LARGE SCALE GENOMIC DNA]</scope>
    <source>
        <strain evidence="12">4086291</strain>
    </source>
</reference>
<dbReference type="Proteomes" id="UP000218209">
    <property type="component" value="Unassembled WGS sequence"/>
</dbReference>
<keyword evidence="7" id="KW-0406">Ion transport</keyword>
<evidence type="ECO:0000256" key="5">
    <source>
        <dbReference type="ARBA" id="ARBA00022729"/>
    </source>
</evidence>
<evidence type="ECO:0000256" key="8">
    <source>
        <dbReference type="ARBA" id="ARBA00023136"/>
    </source>
</evidence>
<dbReference type="Pfam" id="PF00999">
    <property type="entry name" value="Na_H_Exchanger"/>
    <property type="match status" value="1"/>
</dbReference>
<dbReference type="InterPro" id="IPR006153">
    <property type="entry name" value="Cation/H_exchanger_TM"/>
</dbReference>
<evidence type="ECO:0000256" key="1">
    <source>
        <dbReference type="ARBA" id="ARBA00004141"/>
    </source>
</evidence>
<dbReference type="OrthoDB" id="1654420at2759"/>
<feature type="transmembrane region" description="Helical" evidence="10">
    <location>
        <begin position="482"/>
        <end position="502"/>
    </location>
</feature>
<protein>
    <recommendedName>
        <fullName evidence="11">EF-hand domain-containing protein</fullName>
    </recommendedName>
</protein>
<feature type="region of interest" description="Disordered" evidence="9">
    <location>
        <begin position="362"/>
        <end position="410"/>
    </location>
</feature>
<dbReference type="GO" id="GO:0015386">
    <property type="term" value="F:potassium:proton antiporter activity"/>
    <property type="evidence" value="ECO:0007669"/>
    <property type="project" value="InterPro"/>
</dbReference>
<organism evidence="12 13">
    <name type="scientific">Porphyra umbilicalis</name>
    <name type="common">Purple laver</name>
    <name type="synonym">Red alga</name>
    <dbReference type="NCBI Taxonomy" id="2786"/>
    <lineage>
        <taxon>Eukaryota</taxon>
        <taxon>Rhodophyta</taxon>
        <taxon>Bangiophyceae</taxon>
        <taxon>Bangiales</taxon>
        <taxon>Bangiaceae</taxon>
        <taxon>Porphyra</taxon>
    </lineage>
</organism>
<dbReference type="GO" id="GO:0016020">
    <property type="term" value="C:membrane"/>
    <property type="evidence" value="ECO:0007669"/>
    <property type="project" value="UniProtKB-SubCell"/>
</dbReference>
<dbReference type="PANTHER" id="PTHR16254">
    <property type="entry name" value="POTASSIUM/PROTON ANTIPORTER-RELATED"/>
    <property type="match status" value="1"/>
</dbReference>
<evidence type="ECO:0000256" key="2">
    <source>
        <dbReference type="ARBA" id="ARBA00022448"/>
    </source>
</evidence>
<evidence type="ECO:0000259" key="11">
    <source>
        <dbReference type="PROSITE" id="PS50222"/>
    </source>
</evidence>
<dbReference type="Gene3D" id="1.20.1530.20">
    <property type="match status" value="1"/>
</dbReference>
<evidence type="ECO:0000313" key="13">
    <source>
        <dbReference type="Proteomes" id="UP000218209"/>
    </source>
</evidence>